<evidence type="ECO:0000256" key="8">
    <source>
        <dbReference type="ARBA" id="ARBA00023136"/>
    </source>
</evidence>
<comment type="similarity">
    <text evidence="9">Belongs to the SecE/SEC61-gamma family.</text>
</comment>
<organism evidence="10">
    <name type="scientific">candidate division CPR3 bacterium</name>
    <dbReference type="NCBI Taxonomy" id="2268181"/>
    <lineage>
        <taxon>Bacteria</taxon>
        <taxon>Bacteria division CPR3</taxon>
    </lineage>
</organism>
<dbReference type="GO" id="GO:0043952">
    <property type="term" value="P:protein transport by the Sec complex"/>
    <property type="evidence" value="ECO:0007669"/>
    <property type="project" value="UniProtKB-UniRule"/>
</dbReference>
<dbReference type="GO" id="GO:0065002">
    <property type="term" value="P:intracellular protein transmembrane transport"/>
    <property type="evidence" value="ECO:0007669"/>
    <property type="project" value="UniProtKB-UniRule"/>
</dbReference>
<keyword evidence="7 9" id="KW-0811">Translocation</keyword>
<evidence type="ECO:0000256" key="2">
    <source>
        <dbReference type="ARBA" id="ARBA00022448"/>
    </source>
</evidence>
<evidence type="ECO:0000313" key="10">
    <source>
        <dbReference type="EMBL" id="HFZ08651.1"/>
    </source>
</evidence>
<gene>
    <name evidence="9 10" type="primary">secE</name>
    <name evidence="10" type="ORF">ENV41_00755</name>
</gene>
<dbReference type="GO" id="GO:0006605">
    <property type="term" value="P:protein targeting"/>
    <property type="evidence" value="ECO:0007669"/>
    <property type="project" value="UniProtKB-UniRule"/>
</dbReference>
<keyword evidence="4 9" id="KW-0812">Transmembrane</keyword>
<keyword evidence="8 9" id="KW-0472">Membrane</keyword>
<evidence type="ECO:0000256" key="7">
    <source>
        <dbReference type="ARBA" id="ARBA00023010"/>
    </source>
</evidence>
<comment type="subunit">
    <text evidence="9">Component of the Sec protein translocase complex. Heterotrimer consisting of SecY, SecE and SecG subunits. The heterotrimers can form oligomers, although 1 heterotrimer is thought to be able to translocate proteins. Interacts with the ribosome. Interacts with SecDF, and other proteins may be involved. Interacts with SecA.</text>
</comment>
<keyword evidence="2 9" id="KW-0813">Transport</keyword>
<dbReference type="GO" id="GO:0008320">
    <property type="term" value="F:protein transmembrane transporter activity"/>
    <property type="evidence" value="ECO:0007669"/>
    <property type="project" value="UniProtKB-UniRule"/>
</dbReference>
<keyword evidence="3 9" id="KW-1003">Cell membrane</keyword>
<dbReference type="InterPro" id="IPR038379">
    <property type="entry name" value="SecE_sf"/>
</dbReference>
<dbReference type="NCBIfam" id="TIGR00964">
    <property type="entry name" value="secE_bact"/>
    <property type="match status" value="1"/>
</dbReference>
<dbReference type="GO" id="GO:0009306">
    <property type="term" value="P:protein secretion"/>
    <property type="evidence" value="ECO:0007669"/>
    <property type="project" value="UniProtKB-UniRule"/>
</dbReference>
<dbReference type="EMBL" id="DTGG01000023">
    <property type="protein sequence ID" value="HFZ08651.1"/>
    <property type="molecule type" value="Genomic_DNA"/>
</dbReference>
<evidence type="ECO:0000256" key="1">
    <source>
        <dbReference type="ARBA" id="ARBA00004370"/>
    </source>
</evidence>
<dbReference type="Pfam" id="PF00584">
    <property type="entry name" value="SecE"/>
    <property type="match status" value="1"/>
</dbReference>
<dbReference type="PROSITE" id="PS01067">
    <property type="entry name" value="SECE_SEC61G"/>
    <property type="match status" value="1"/>
</dbReference>
<dbReference type="HAMAP" id="MF_00422">
    <property type="entry name" value="SecE"/>
    <property type="match status" value="1"/>
</dbReference>
<dbReference type="GO" id="GO:0005886">
    <property type="term" value="C:plasma membrane"/>
    <property type="evidence" value="ECO:0007669"/>
    <property type="project" value="UniProtKB-SubCell"/>
</dbReference>
<reference evidence="10" key="1">
    <citation type="journal article" date="2020" name="mSystems">
        <title>Genome- and Community-Level Interaction Insights into Carbon Utilization and Element Cycling Functions of Hydrothermarchaeota in Hydrothermal Sediment.</title>
        <authorList>
            <person name="Zhou Z."/>
            <person name="Liu Y."/>
            <person name="Xu W."/>
            <person name="Pan J."/>
            <person name="Luo Z.H."/>
            <person name="Li M."/>
        </authorList>
    </citation>
    <scope>NUCLEOTIDE SEQUENCE [LARGE SCALE GENOMIC DNA]</scope>
    <source>
        <strain evidence="10">SpSt-757</strain>
    </source>
</reference>
<evidence type="ECO:0000256" key="3">
    <source>
        <dbReference type="ARBA" id="ARBA00022475"/>
    </source>
</evidence>
<keyword evidence="6 9" id="KW-1133">Transmembrane helix</keyword>
<proteinExistence type="inferred from homology"/>
<dbReference type="InterPro" id="IPR005807">
    <property type="entry name" value="SecE_bac"/>
</dbReference>
<dbReference type="PANTHER" id="PTHR33910:SF1">
    <property type="entry name" value="PROTEIN TRANSLOCASE SUBUNIT SECE"/>
    <property type="match status" value="1"/>
</dbReference>
<sequence>MVKQRNKGEKVRINFINKAINFLKESKAELSRVVWPSKKEVFRDTTLVIASILIATAIVAAFDITLIKLVQIFVIK</sequence>
<feature type="transmembrane region" description="Helical" evidence="9">
    <location>
        <begin position="47"/>
        <end position="74"/>
    </location>
</feature>
<dbReference type="PANTHER" id="PTHR33910">
    <property type="entry name" value="PROTEIN TRANSLOCASE SUBUNIT SECE"/>
    <property type="match status" value="1"/>
</dbReference>
<keyword evidence="5 9" id="KW-0653">Protein transport</keyword>
<evidence type="ECO:0000256" key="4">
    <source>
        <dbReference type="ARBA" id="ARBA00022692"/>
    </source>
</evidence>
<dbReference type="AlphaFoldDB" id="A0A7V3N445"/>
<name>A0A7V3N445_UNCC3</name>
<protein>
    <recommendedName>
        <fullName evidence="9">Protein translocase subunit SecE</fullName>
    </recommendedName>
</protein>
<comment type="caution">
    <text evidence="10">The sequence shown here is derived from an EMBL/GenBank/DDBJ whole genome shotgun (WGS) entry which is preliminary data.</text>
</comment>
<evidence type="ECO:0000256" key="9">
    <source>
        <dbReference type="HAMAP-Rule" id="MF_00422"/>
    </source>
</evidence>
<comment type="subcellular location">
    <subcellularLocation>
        <location evidence="9">Cell membrane</location>
        <topology evidence="9">Single-pass membrane protein</topology>
    </subcellularLocation>
    <subcellularLocation>
        <location evidence="1">Membrane</location>
    </subcellularLocation>
</comment>
<accession>A0A7V3N445</accession>
<evidence type="ECO:0000256" key="5">
    <source>
        <dbReference type="ARBA" id="ARBA00022927"/>
    </source>
</evidence>
<comment type="function">
    <text evidence="9">Essential subunit of the Sec protein translocation channel SecYEG. Clamps together the 2 halves of SecY. May contact the channel plug during translocation.</text>
</comment>
<dbReference type="InterPro" id="IPR001901">
    <property type="entry name" value="Translocase_SecE/Sec61-g"/>
</dbReference>
<dbReference type="Gene3D" id="1.20.5.1030">
    <property type="entry name" value="Preprotein translocase secy subunit"/>
    <property type="match status" value="1"/>
</dbReference>
<evidence type="ECO:0000256" key="6">
    <source>
        <dbReference type="ARBA" id="ARBA00022989"/>
    </source>
</evidence>